<keyword evidence="3 5" id="KW-0221">Differentiation</keyword>
<comment type="caution">
    <text evidence="7">The sequence shown here is derived from an EMBL/GenBank/DDBJ whole genome shotgun (WGS) entry which is preliminary data.</text>
</comment>
<organism evidence="7 8">
    <name type="scientific">Hibiscus sabdariffa</name>
    <name type="common">roselle</name>
    <dbReference type="NCBI Taxonomy" id="183260"/>
    <lineage>
        <taxon>Eukaryota</taxon>
        <taxon>Viridiplantae</taxon>
        <taxon>Streptophyta</taxon>
        <taxon>Embryophyta</taxon>
        <taxon>Tracheophyta</taxon>
        <taxon>Spermatophyta</taxon>
        <taxon>Magnoliopsida</taxon>
        <taxon>eudicotyledons</taxon>
        <taxon>Gunneridae</taxon>
        <taxon>Pentapetalae</taxon>
        <taxon>rosids</taxon>
        <taxon>malvids</taxon>
        <taxon>Malvales</taxon>
        <taxon>Malvaceae</taxon>
        <taxon>Malvoideae</taxon>
        <taxon>Hibiscus</taxon>
    </lineage>
</organism>
<evidence type="ECO:0000256" key="6">
    <source>
        <dbReference type="SAM" id="MobiDB-lite"/>
    </source>
</evidence>
<feature type="region of interest" description="Disordered" evidence="6">
    <location>
        <begin position="402"/>
        <end position="421"/>
    </location>
</feature>
<feature type="region of interest" description="Disordered" evidence="6">
    <location>
        <begin position="324"/>
        <end position="388"/>
    </location>
</feature>
<evidence type="ECO:0000256" key="2">
    <source>
        <dbReference type="ARBA" id="ARBA00022473"/>
    </source>
</evidence>
<reference evidence="7 8" key="1">
    <citation type="journal article" date="2024" name="G3 (Bethesda)">
        <title>Genome assembly of Hibiscus sabdariffa L. provides insights into metabolisms of medicinal natural products.</title>
        <authorList>
            <person name="Kim T."/>
        </authorList>
    </citation>
    <scope>NUCLEOTIDE SEQUENCE [LARGE SCALE GENOMIC DNA]</scope>
    <source>
        <strain evidence="7">TK-2024</strain>
        <tissue evidence="7">Old leaves</tissue>
    </source>
</reference>
<name>A0ABR2D7Y4_9ROSI</name>
<feature type="compositionally biased region" description="Polar residues" evidence="6">
    <location>
        <begin position="324"/>
        <end position="350"/>
    </location>
</feature>
<dbReference type="Proteomes" id="UP001472677">
    <property type="component" value="Unassembled WGS sequence"/>
</dbReference>
<gene>
    <name evidence="7" type="ORF">V6N12_053577</name>
</gene>
<comment type="similarity">
    <text evidence="1 5">Belongs to the Frigida family.</text>
</comment>
<evidence type="ECO:0000256" key="4">
    <source>
        <dbReference type="ARBA" id="ARBA00023089"/>
    </source>
</evidence>
<evidence type="ECO:0000313" key="7">
    <source>
        <dbReference type="EMBL" id="KAK8532128.1"/>
    </source>
</evidence>
<proteinExistence type="inferred from homology"/>
<keyword evidence="4 5" id="KW-0287">Flowering</keyword>
<dbReference type="Pfam" id="PF07899">
    <property type="entry name" value="Frigida"/>
    <property type="match status" value="1"/>
</dbReference>
<evidence type="ECO:0000313" key="8">
    <source>
        <dbReference type="Proteomes" id="UP001472677"/>
    </source>
</evidence>
<feature type="compositionally biased region" description="Polar residues" evidence="6">
    <location>
        <begin position="364"/>
        <end position="373"/>
    </location>
</feature>
<dbReference type="PANTHER" id="PTHR31791">
    <property type="entry name" value="FRIGIDA-LIKE PROTEIN 3-RELATED"/>
    <property type="match status" value="1"/>
</dbReference>
<keyword evidence="8" id="KW-1185">Reference proteome</keyword>
<evidence type="ECO:0000256" key="1">
    <source>
        <dbReference type="ARBA" id="ARBA00008956"/>
    </source>
</evidence>
<accession>A0ABR2D7Y4</accession>
<protein>
    <recommendedName>
        <fullName evidence="5">FRIGIDA-like protein</fullName>
    </recommendedName>
</protein>
<dbReference type="InterPro" id="IPR012474">
    <property type="entry name" value="Frigida"/>
</dbReference>
<evidence type="ECO:0000256" key="3">
    <source>
        <dbReference type="ARBA" id="ARBA00022782"/>
    </source>
</evidence>
<keyword evidence="2 5" id="KW-0217">Developmental protein</keyword>
<dbReference type="PANTHER" id="PTHR31791:SF37">
    <property type="entry name" value="A_TM021B04.7 PROTEIN"/>
    <property type="match status" value="1"/>
</dbReference>
<evidence type="ECO:0000256" key="5">
    <source>
        <dbReference type="RuleBase" id="RU364012"/>
    </source>
</evidence>
<sequence length="421" mass="46349">MICNASEASTADVVVGAVMHGIALQSILNEQFDEPGLRKNEVLSALQMSLDPAKFVLDLMIGISSQQHKKKGGTGFEESVLKISLIMLEQLLQVSPHVHPNVKADALEFANEWKTKMKLSAENSLEILCFLQFVAAFGLSSSLSGNEIFKLLVTTAQHQQARNICQVLGFTKMIPEFVGSLVSRKQYIEAVRFICALDCKDKFPPKQLLDLFLDDINRVAYNCRNIGKNSPQVQQKATDEWIASLKSLIECVIDCKLESCMPVEVIENFIAELEKQKMNSTFSAVQPNVHGWTPCNTRPFVPGNQPSPVLAVQQQFQGGIYASSPGTRPQQQFRGMINSSSPGTRPQGPSNKRARTDGLVIKSYTPQAPTVLNPNIHPASLPGPGVQRDTGIIRLRSAANLEHSSSSATRQYLVHNKPKQQ</sequence>
<dbReference type="EMBL" id="JBBPBM010000034">
    <property type="protein sequence ID" value="KAK8532128.1"/>
    <property type="molecule type" value="Genomic_DNA"/>
</dbReference>